<dbReference type="Gene3D" id="3.10.10.10">
    <property type="entry name" value="HIV Type 1 Reverse Transcriptase, subunit A, domain 1"/>
    <property type="match status" value="1"/>
</dbReference>
<gene>
    <name evidence="3" type="primary">K02A2.6</name>
    <name evidence="3" type="ORF">AWC38_SpisGene3231</name>
</gene>
<organism evidence="3 4">
    <name type="scientific">Stylophora pistillata</name>
    <name type="common">Smooth cauliflower coral</name>
    <dbReference type="NCBI Taxonomy" id="50429"/>
    <lineage>
        <taxon>Eukaryota</taxon>
        <taxon>Metazoa</taxon>
        <taxon>Cnidaria</taxon>
        <taxon>Anthozoa</taxon>
        <taxon>Hexacorallia</taxon>
        <taxon>Scleractinia</taxon>
        <taxon>Astrocoeniina</taxon>
        <taxon>Pocilloporidae</taxon>
        <taxon>Stylophora</taxon>
    </lineage>
</organism>
<evidence type="ECO:0000313" key="3">
    <source>
        <dbReference type="EMBL" id="PFX31971.1"/>
    </source>
</evidence>
<sequence>MAKDLGSVPLQKSNVTLRSYSGHSIPVYGETAVHVKYGSQELDLPIIVTNGKGVALMGRDWLSKIKLNWHHINAVRQANQPRPKLEDVVQQYPKLFDGKLGTITGFTAQLKVKENATPQYFKSRPMPYALREKVEKELKRLVKEGVLKKVESSDWATPIVPVLKPDGTVRICGDFKLTINPYLDVPEYPMPTPDELFTKLNGGELFTKLDLSHAYQQVVLDEKSQPYVTINTHLGLYRYTRLPFGVAAAPAIFQQMIDKMLDGLTQTGGILDDLIVTGQNDEQHIENLHHTLKKFEECDKGERSNKGDQGIKGDKGEVGPQGMLEMRATGSQRRNRVHLKPAGKPPNTEKTQSAPNPNAKVKVRASETKISSLNPVSSSTKVKSEPTKPVKSVKKMELVVAKRTRSGSLVKIPARYSS</sequence>
<dbReference type="OrthoDB" id="5972177at2759"/>
<accession>A0A2B4SPY1</accession>
<name>A0A2B4SPY1_STYPI</name>
<comment type="caution">
    <text evidence="3">The sequence shown here is derived from an EMBL/GenBank/DDBJ whole genome shotgun (WGS) entry which is preliminary data.</text>
</comment>
<dbReference type="PANTHER" id="PTHR37984">
    <property type="entry name" value="PROTEIN CBG26694"/>
    <property type="match status" value="1"/>
</dbReference>
<dbReference type="CDD" id="cd01647">
    <property type="entry name" value="RT_LTR"/>
    <property type="match status" value="1"/>
</dbReference>
<protein>
    <submittedName>
        <fullName evidence="3">Uncharacterized protein K02A2.6</fullName>
    </submittedName>
</protein>
<feature type="region of interest" description="Disordered" evidence="1">
    <location>
        <begin position="299"/>
        <end position="392"/>
    </location>
</feature>
<feature type="compositionally biased region" description="Polar residues" evidence="1">
    <location>
        <begin position="368"/>
        <end position="381"/>
    </location>
</feature>
<dbReference type="InterPro" id="IPR000477">
    <property type="entry name" value="RT_dom"/>
</dbReference>
<reference evidence="4" key="1">
    <citation type="journal article" date="2017" name="bioRxiv">
        <title>Comparative analysis of the genomes of Stylophora pistillata and Acropora digitifera provides evidence for extensive differences between species of corals.</title>
        <authorList>
            <person name="Voolstra C.R."/>
            <person name="Li Y."/>
            <person name="Liew Y.J."/>
            <person name="Baumgarten S."/>
            <person name="Zoccola D."/>
            <person name="Flot J.-F."/>
            <person name="Tambutte S."/>
            <person name="Allemand D."/>
            <person name="Aranda M."/>
        </authorList>
    </citation>
    <scope>NUCLEOTIDE SEQUENCE [LARGE SCALE GENOMIC DNA]</scope>
</reference>
<evidence type="ECO:0000313" key="4">
    <source>
        <dbReference type="Proteomes" id="UP000225706"/>
    </source>
</evidence>
<dbReference type="STRING" id="50429.A0A2B4SPY1"/>
<dbReference type="AlphaFoldDB" id="A0A2B4SPY1"/>
<dbReference type="Gene3D" id="3.30.70.270">
    <property type="match status" value="1"/>
</dbReference>
<dbReference type="InterPro" id="IPR043128">
    <property type="entry name" value="Rev_trsase/Diguanyl_cyclase"/>
</dbReference>
<dbReference type="Pfam" id="PF00078">
    <property type="entry name" value="RVT_1"/>
    <property type="match status" value="1"/>
</dbReference>
<feature type="domain" description="Reverse transcriptase" evidence="2">
    <location>
        <begin position="188"/>
        <end position="297"/>
    </location>
</feature>
<dbReference type="InterPro" id="IPR043502">
    <property type="entry name" value="DNA/RNA_pol_sf"/>
</dbReference>
<feature type="compositionally biased region" description="Basic and acidic residues" evidence="1">
    <location>
        <begin position="299"/>
        <end position="317"/>
    </location>
</feature>
<evidence type="ECO:0000259" key="2">
    <source>
        <dbReference type="Pfam" id="PF00078"/>
    </source>
</evidence>
<dbReference type="SUPFAM" id="SSF56672">
    <property type="entry name" value="DNA/RNA polymerases"/>
    <property type="match status" value="1"/>
</dbReference>
<evidence type="ECO:0000256" key="1">
    <source>
        <dbReference type="SAM" id="MobiDB-lite"/>
    </source>
</evidence>
<dbReference type="Proteomes" id="UP000225706">
    <property type="component" value="Unassembled WGS sequence"/>
</dbReference>
<dbReference type="InterPro" id="IPR050951">
    <property type="entry name" value="Retrovirus_Pol_polyprotein"/>
</dbReference>
<keyword evidence="4" id="KW-1185">Reference proteome</keyword>
<proteinExistence type="predicted"/>
<dbReference type="EMBL" id="LSMT01000029">
    <property type="protein sequence ID" value="PFX31971.1"/>
    <property type="molecule type" value="Genomic_DNA"/>
</dbReference>
<dbReference type="PANTHER" id="PTHR37984:SF5">
    <property type="entry name" value="PROTEIN NYNRIN-LIKE"/>
    <property type="match status" value="1"/>
</dbReference>